<dbReference type="EMBL" id="BK015009">
    <property type="protein sequence ID" value="DAD86924.1"/>
    <property type="molecule type" value="Genomic_DNA"/>
</dbReference>
<accession>A0A8S5MXI7</accession>
<evidence type="ECO:0000313" key="1">
    <source>
        <dbReference type="EMBL" id="DAD86924.1"/>
    </source>
</evidence>
<protein>
    <submittedName>
        <fullName evidence="1">Uncharacterized protein</fullName>
    </submittedName>
</protein>
<name>A0A8S5MXI7_9CAUD</name>
<organism evidence="1">
    <name type="scientific">Siphoviridae sp. ctio73</name>
    <dbReference type="NCBI Taxonomy" id="2826435"/>
    <lineage>
        <taxon>Viruses</taxon>
        <taxon>Duplodnaviria</taxon>
        <taxon>Heunggongvirae</taxon>
        <taxon>Uroviricota</taxon>
        <taxon>Caudoviricetes</taxon>
    </lineage>
</organism>
<reference evidence="1" key="1">
    <citation type="journal article" date="2021" name="Proc. Natl. Acad. Sci. U.S.A.">
        <title>A Catalog of Tens of Thousands of Viruses from Human Metagenomes Reveals Hidden Associations with Chronic Diseases.</title>
        <authorList>
            <person name="Tisza M.J."/>
            <person name="Buck C.B."/>
        </authorList>
    </citation>
    <scope>NUCLEOTIDE SEQUENCE</scope>
    <source>
        <strain evidence="1">Ctio73</strain>
    </source>
</reference>
<proteinExistence type="predicted"/>
<sequence length="30" mass="3607">MWKTPKPVENPVENSDSLWITLWKTPQEHD</sequence>